<organism evidence="1 2">
    <name type="scientific">Thermaerobacter marianensis (strain ATCC 700841 / DSM 12885 / JCM 10246 / 7p75a)</name>
    <dbReference type="NCBI Taxonomy" id="644966"/>
    <lineage>
        <taxon>Bacteria</taxon>
        <taxon>Bacillati</taxon>
        <taxon>Bacillota</taxon>
        <taxon>Clostridia</taxon>
        <taxon>Eubacteriales</taxon>
        <taxon>Clostridiales Family XVII. Incertae Sedis</taxon>
        <taxon>Thermaerobacter</taxon>
    </lineage>
</organism>
<dbReference type="HOGENOM" id="CLU_3190096_0_0_9"/>
<dbReference type="EMBL" id="CP002344">
    <property type="protein sequence ID" value="ADU52241.1"/>
    <property type="molecule type" value="Genomic_DNA"/>
</dbReference>
<dbReference type="KEGG" id="tmr:Tmar_2161"/>
<keyword evidence="2" id="KW-1185">Reference proteome</keyword>
<proteinExistence type="predicted"/>
<accession>E6SK83</accession>
<dbReference type="AlphaFoldDB" id="E6SK83"/>
<evidence type="ECO:0000313" key="2">
    <source>
        <dbReference type="Proteomes" id="UP000008915"/>
    </source>
</evidence>
<name>E6SK83_THEM7</name>
<evidence type="ECO:0000313" key="1">
    <source>
        <dbReference type="EMBL" id="ADU52241.1"/>
    </source>
</evidence>
<reference evidence="1 2" key="1">
    <citation type="journal article" date="2010" name="Stand. Genomic Sci.">
        <title>Complete genome sequence of Thermaerobacter marianensis type strain (7p75a).</title>
        <authorList>
            <person name="Han C."/>
            <person name="Gu W."/>
            <person name="Zhang X."/>
            <person name="Lapidus A."/>
            <person name="Nolan M."/>
            <person name="Copeland A."/>
            <person name="Lucas S."/>
            <person name="Del Rio T.G."/>
            <person name="Tice H."/>
            <person name="Cheng J.F."/>
            <person name="Tapia R."/>
            <person name="Goodwin L."/>
            <person name="Pitluck S."/>
            <person name="Pagani I."/>
            <person name="Ivanova N."/>
            <person name="Mavromatis K."/>
            <person name="Mikhailova N."/>
            <person name="Pati A."/>
            <person name="Chen A."/>
            <person name="Palaniappan K."/>
            <person name="Land M."/>
            <person name="Hauser L."/>
            <person name="Chang Y.J."/>
            <person name="Jeffries C.D."/>
            <person name="Schneider S."/>
            <person name="Rohde M."/>
            <person name="Goker M."/>
            <person name="Pukall R."/>
            <person name="Woyke T."/>
            <person name="Bristow J."/>
            <person name="Eisen J.A."/>
            <person name="Markowitz V."/>
            <person name="Hugenholtz P."/>
            <person name="Kyrpides N.C."/>
            <person name="Klenk H.P."/>
            <person name="Detter J.C."/>
        </authorList>
    </citation>
    <scope>NUCLEOTIDE SEQUENCE [LARGE SCALE GENOMIC DNA]</scope>
    <source>
        <strain evidence="2">ATCC 700841 / DSM 12885 / JCM 10246 / 7p75a</strain>
    </source>
</reference>
<protein>
    <submittedName>
        <fullName evidence="1">Uncharacterized protein</fullName>
    </submittedName>
</protein>
<sequence length="46" mass="4877">MIRLLTEADRQATLEFLAAERVGFRDIGTWDMVPARGGTPGAASAG</sequence>
<dbReference type="STRING" id="644966.Tmar_2161"/>
<dbReference type="RefSeq" id="WP_013496541.1">
    <property type="nucleotide sequence ID" value="NC_014831.1"/>
</dbReference>
<dbReference type="Proteomes" id="UP000008915">
    <property type="component" value="Chromosome"/>
</dbReference>
<gene>
    <name evidence="1" type="ordered locus">Tmar_2161</name>
</gene>
<reference evidence="2" key="2">
    <citation type="journal article" date="2010" name="Stand. Genomic Sci.">
        <title>Complete genome sequence of Thermaerobacter marianensis type strain (7p75aT).</title>
        <authorList>
            <person name="Han C."/>
            <person name="Gu W."/>
            <person name="Zhang X."/>
            <person name="Lapidus A."/>
            <person name="Nolan M."/>
            <person name="Copeland A."/>
            <person name="Lucas S."/>
            <person name="Glavina Del Rio T."/>
            <person name="Tice H."/>
            <person name="Cheng J."/>
            <person name="Tapia R."/>
            <person name="Goodwin L."/>
            <person name="Pitluck S."/>
            <person name="Pagani I."/>
            <person name="Ivanova N."/>
            <person name="Mavromatis K."/>
            <person name="Mikhailova N."/>
            <person name="Pati A."/>
            <person name="Chen A."/>
            <person name="Palaniappan K."/>
            <person name="Land M."/>
            <person name="Hauser L."/>
            <person name="Chang Y."/>
            <person name="Jeffries C."/>
            <person name="Schneider S."/>
            <person name="Rohde M."/>
            <person name="Goker M."/>
            <person name="Pukall R."/>
            <person name="Woyke T."/>
            <person name="Bristow J."/>
            <person name="Eisen J."/>
            <person name="Markowitz V."/>
            <person name="Hugenholtz P."/>
            <person name="Kyrpides N."/>
            <person name="Klenk H."/>
            <person name="Detter J."/>
        </authorList>
    </citation>
    <scope>NUCLEOTIDE SEQUENCE [LARGE SCALE GENOMIC DNA]</scope>
    <source>
        <strain evidence="2">ATCC 700841 / DSM 12885 / JCM 10246 / 7p75a</strain>
    </source>
</reference>